<organism evidence="3 4">
    <name type="scientific">Vibrio owensii</name>
    <dbReference type="NCBI Taxonomy" id="696485"/>
    <lineage>
        <taxon>Bacteria</taxon>
        <taxon>Pseudomonadati</taxon>
        <taxon>Pseudomonadota</taxon>
        <taxon>Gammaproteobacteria</taxon>
        <taxon>Vibrionales</taxon>
        <taxon>Vibrionaceae</taxon>
        <taxon>Vibrio</taxon>
    </lineage>
</organism>
<gene>
    <name evidence="3" type="ORF">THF1D04_30243</name>
</gene>
<name>A0AAU9Q900_9VIBR</name>
<keyword evidence="2" id="KW-0472">Membrane</keyword>
<keyword evidence="2" id="KW-0812">Transmembrane</keyword>
<dbReference type="EMBL" id="CAKMTQ010000023">
    <property type="protein sequence ID" value="CAH1531779.1"/>
    <property type="molecule type" value="Genomic_DNA"/>
</dbReference>
<dbReference type="RefSeq" id="WP_409931274.1">
    <property type="nucleotide sequence ID" value="NZ_CAKMTQ010000023.1"/>
</dbReference>
<proteinExistence type="predicted"/>
<evidence type="ECO:0000256" key="2">
    <source>
        <dbReference type="SAM" id="Phobius"/>
    </source>
</evidence>
<sequence>MRNQRGSATPIVLLVMLSAIVFAYYSYDMSRSYLAAKVQINTASELNDLTAITGDSEWNVEKQVAESNGLDVNGSNDDWTFEEHDDDEVVYMTTSLPMQQHRKLTPGLSSVGNDSFTVSAKTIRAKHYEDLNVIIAISNDPRTRSITNEVKYEINDALKSLFDKTNSTLTVIPYGYRINISGKCWSTFPRGDNFPFQWWERYFGELDVLKTLENQKSSIENNISNANSQIAAKQRRINEINELLAETEDPAEKDQLEAERERLEREIDDLYEDIEEYESDLEDKEEQIEDQEEVIAELESSPIYEEYKDLAYHYAKSNYGGANYLYLDNYFDEFLESNGYSYTDGDAISDSKRTNMNMASVDELKVTRNKYFGNSKTCPSQQALTNSSDYSKFLSIVNSMDFSDSFVSPIQGFNYSLKKAFNLDNKRTVVINITSLDDTYLSEQDQKDEDKDILSDFCSTVQNKYVNDVSAKSIFIIDTNSNLDDIEALDCTNAWNKSTGIIDIDEIDEDEKLTDRISYELLQESSSTYIGNEDDEE</sequence>
<reference evidence="3" key="1">
    <citation type="submission" date="2022-01" db="EMBL/GenBank/DDBJ databases">
        <authorList>
            <person name="Lagorce A."/>
        </authorList>
    </citation>
    <scope>NUCLEOTIDE SEQUENCE</scope>
    <source>
        <strain evidence="3">Th15_F1_D04</strain>
    </source>
</reference>
<evidence type="ECO:0000313" key="3">
    <source>
        <dbReference type="EMBL" id="CAH1531779.1"/>
    </source>
</evidence>
<protein>
    <recommendedName>
        <fullName evidence="5">Flp pilus-assembly TadG-like N-terminal domain-containing protein</fullName>
    </recommendedName>
</protein>
<evidence type="ECO:0000313" key="4">
    <source>
        <dbReference type="Proteomes" id="UP001295420"/>
    </source>
</evidence>
<comment type="caution">
    <text evidence="3">The sequence shown here is derived from an EMBL/GenBank/DDBJ whole genome shotgun (WGS) entry which is preliminary data.</text>
</comment>
<dbReference type="AlphaFoldDB" id="A0AAU9Q900"/>
<dbReference type="Gene3D" id="1.10.287.1490">
    <property type="match status" value="1"/>
</dbReference>
<feature type="transmembrane region" description="Helical" evidence="2">
    <location>
        <begin position="7"/>
        <end position="27"/>
    </location>
</feature>
<accession>A0AAU9Q900</accession>
<keyword evidence="2" id="KW-1133">Transmembrane helix</keyword>
<evidence type="ECO:0000256" key="1">
    <source>
        <dbReference type="SAM" id="Coils"/>
    </source>
</evidence>
<keyword evidence="1" id="KW-0175">Coiled coil</keyword>
<dbReference type="Proteomes" id="UP001295420">
    <property type="component" value="Unassembled WGS sequence"/>
</dbReference>
<feature type="coiled-coil region" evidence="1">
    <location>
        <begin position="209"/>
        <end position="301"/>
    </location>
</feature>
<evidence type="ECO:0008006" key="5">
    <source>
        <dbReference type="Google" id="ProtNLM"/>
    </source>
</evidence>